<dbReference type="EMBL" id="GL732772">
    <property type="protein sequence ID" value="EFX64969.1"/>
    <property type="molecule type" value="Genomic_DNA"/>
</dbReference>
<feature type="compositionally biased region" description="Low complexity" evidence="1">
    <location>
        <begin position="18"/>
        <end position="27"/>
    </location>
</feature>
<keyword evidence="3" id="KW-1185">Reference proteome</keyword>
<sequence>MGSKTDNGKDSAFQDQQSSSGSTLSGGHNYNECQDGKRGGYKRDGRRGNHSYRGGNQQNRDGHHRQDGQQQRHCTYCDLTNHTVDFCNTKRRYEKTDRERAELAKKRKIDEGNVAVDLYTPDIPLTDRGRI</sequence>
<evidence type="ECO:0000313" key="2">
    <source>
        <dbReference type="EMBL" id="EFX64969.1"/>
    </source>
</evidence>
<reference evidence="2 3" key="1">
    <citation type="journal article" date="2011" name="Science">
        <title>The ecoresponsive genome of Daphnia pulex.</title>
        <authorList>
            <person name="Colbourne J.K."/>
            <person name="Pfrender M.E."/>
            <person name="Gilbert D."/>
            <person name="Thomas W.K."/>
            <person name="Tucker A."/>
            <person name="Oakley T.H."/>
            <person name="Tokishita S."/>
            <person name="Aerts A."/>
            <person name="Arnold G.J."/>
            <person name="Basu M.K."/>
            <person name="Bauer D.J."/>
            <person name="Caceres C.E."/>
            <person name="Carmel L."/>
            <person name="Casola C."/>
            <person name="Choi J.H."/>
            <person name="Detter J.C."/>
            <person name="Dong Q."/>
            <person name="Dusheyko S."/>
            <person name="Eads B.D."/>
            <person name="Frohlich T."/>
            <person name="Geiler-Samerotte K.A."/>
            <person name="Gerlach D."/>
            <person name="Hatcher P."/>
            <person name="Jogdeo S."/>
            <person name="Krijgsveld J."/>
            <person name="Kriventseva E.V."/>
            <person name="Kultz D."/>
            <person name="Laforsch C."/>
            <person name="Lindquist E."/>
            <person name="Lopez J."/>
            <person name="Manak J.R."/>
            <person name="Muller J."/>
            <person name="Pangilinan J."/>
            <person name="Patwardhan R.P."/>
            <person name="Pitluck S."/>
            <person name="Pritham E.J."/>
            <person name="Rechtsteiner A."/>
            <person name="Rho M."/>
            <person name="Rogozin I.B."/>
            <person name="Sakarya O."/>
            <person name="Salamov A."/>
            <person name="Schaack S."/>
            <person name="Shapiro H."/>
            <person name="Shiga Y."/>
            <person name="Skalitzky C."/>
            <person name="Smith Z."/>
            <person name="Souvorov A."/>
            <person name="Sung W."/>
            <person name="Tang Z."/>
            <person name="Tsuchiya D."/>
            <person name="Tu H."/>
            <person name="Vos H."/>
            <person name="Wang M."/>
            <person name="Wolf Y.I."/>
            <person name="Yamagata H."/>
            <person name="Yamada T."/>
            <person name="Ye Y."/>
            <person name="Shaw J.R."/>
            <person name="Andrews J."/>
            <person name="Crease T.J."/>
            <person name="Tang H."/>
            <person name="Lucas S.M."/>
            <person name="Robertson H.M."/>
            <person name="Bork P."/>
            <person name="Koonin E.V."/>
            <person name="Zdobnov E.M."/>
            <person name="Grigoriev I.V."/>
            <person name="Lynch M."/>
            <person name="Boore J.L."/>
        </authorList>
    </citation>
    <scope>NUCLEOTIDE SEQUENCE [LARGE SCALE GENOMIC DNA]</scope>
</reference>
<feature type="compositionally biased region" description="Basic and acidic residues" evidence="1">
    <location>
        <begin position="34"/>
        <end position="47"/>
    </location>
</feature>
<gene>
    <name evidence="2" type="ORF">DAPPUDRAFT_265443</name>
</gene>
<accession>E9HTG2</accession>
<dbReference type="KEGG" id="dpx:DAPPUDRAFT_265443"/>
<dbReference type="HOGENOM" id="CLU_1929683_0_0_1"/>
<organism evidence="2 3">
    <name type="scientific">Daphnia pulex</name>
    <name type="common">Water flea</name>
    <dbReference type="NCBI Taxonomy" id="6669"/>
    <lineage>
        <taxon>Eukaryota</taxon>
        <taxon>Metazoa</taxon>
        <taxon>Ecdysozoa</taxon>
        <taxon>Arthropoda</taxon>
        <taxon>Crustacea</taxon>
        <taxon>Branchiopoda</taxon>
        <taxon>Diplostraca</taxon>
        <taxon>Cladocera</taxon>
        <taxon>Anomopoda</taxon>
        <taxon>Daphniidae</taxon>
        <taxon>Daphnia</taxon>
    </lineage>
</organism>
<dbReference type="InParanoid" id="E9HTG2"/>
<proteinExistence type="predicted"/>
<feature type="region of interest" description="Disordered" evidence="1">
    <location>
        <begin position="1"/>
        <end position="71"/>
    </location>
</feature>
<evidence type="ECO:0000313" key="3">
    <source>
        <dbReference type="Proteomes" id="UP000000305"/>
    </source>
</evidence>
<dbReference type="AlphaFoldDB" id="E9HTG2"/>
<protein>
    <submittedName>
        <fullName evidence="2">Uncharacterized protein</fullName>
    </submittedName>
</protein>
<evidence type="ECO:0000256" key="1">
    <source>
        <dbReference type="SAM" id="MobiDB-lite"/>
    </source>
</evidence>
<name>E9HTG2_DAPPU</name>
<dbReference type="Proteomes" id="UP000000305">
    <property type="component" value="Unassembled WGS sequence"/>
</dbReference>